<dbReference type="Gene3D" id="3.20.20.410">
    <property type="entry name" value="Protein of unknown function UPF0759"/>
    <property type="match status" value="1"/>
</dbReference>
<proteinExistence type="predicted"/>
<dbReference type="PANTHER" id="PTHR30348">
    <property type="entry name" value="UNCHARACTERIZED PROTEIN YECE"/>
    <property type="match status" value="1"/>
</dbReference>
<dbReference type="Proteomes" id="UP001279860">
    <property type="component" value="Unassembled WGS sequence"/>
</dbReference>
<keyword evidence="2" id="KW-1185">Reference proteome</keyword>
<dbReference type="InterPro" id="IPR002763">
    <property type="entry name" value="DUF72"/>
</dbReference>
<evidence type="ECO:0000313" key="1">
    <source>
        <dbReference type="EMBL" id="MDW6093172.1"/>
    </source>
</evidence>
<accession>A0ABU4IUU7</accession>
<dbReference type="InterPro" id="IPR036520">
    <property type="entry name" value="UPF0759_sf"/>
</dbReference>
<evidence type="ECO:0000313" key="2">
    <source>
        <dbReference type="Proteomes" id="UP001279860"/>
    </source>
</evidence>
<gene>
    <name evidence="1" type="ORF">SBX64_11500</name>
</gene>
<reference evidence="1 2" key="1">
    <citation type="submission" date="2023-11" db="EMBL/GenBank/DDBJ databases">
        <title>Plant-associative lifestyle of Vibrio porteresiae and its evolutionary dynamics.</title>
        <authorList>
            <person name="Rameshkumar N."/>
            <person name="Kirti K."/>
        </authorList>
    </citation>
    <scope>NUCLEOTIDE SEQUENCE [LARGE SCALE GENOMIC DNA]</scope>
    <source>
        <strain evidence="1 2">MSSRF7</strain>
    </source>
</reference>
<dbReference type="EMBL" id="JAWRCP010000001">
    <property type="protein sequence ID" value="MDW6093172.1"/>
    <property type="molecule type" value="Genomic_DNA"/>
</dbReference>
<dbReference type="Pfam" id="PF01904">
    <property type="entry name" value="DUF72"/>
    <property type="match status" value="1"/>
</dbReference>
<dbReference type="SUPFAM" id="SSF117396">
    <property type="entry name" value="TM1631-like"/>
    <property type="match status" value="1"/>
</dbReference>
<organism evidence="1 2">
    <name type="scientific">Vibrio rhizosphaerae</name>
    <dbReference type="NCBI Taxonomy" id="398736"/>
    <lineage>
        <taxon>Bacteria</taxon>
        <taxon>Pseudomonadati</taxon>
        <taxon>Pseudomonadota</taxon>
        <taxon>Gammaproteobacteria</taxon>
        <taxon>Vibrionales</taxon>
        <taxon>Vibrionaceae</taxon>
        <taxon>Vibrio</taxon>
    </lineage>
</organism>
<name>A0ABU4IUU7_9VIBR</name>
<protein>
    <submittedName>
        <fullName evidence="1">DUF72 domain-containing protein</fullName>
    </submittedName>
</protein>
<dbReference type="RefSeq" id="WP_318585002.1">
    <property type="nucleotide sequence ID" value="NZ_JAWRCP010000001.1"/>
</dbReference>
<comment type="caution">
    <text evidence="1">The sequence shown here is derived from an EMBL/GenBank/DDBJ whole genome shotgun (WGS) entry which is preliminary data.</text>
</comment>
<dbReference type="PANTHER" id="PTHR30348:SF9">
    <property type="entry name" value="UPF0759 PROTEIN YECE"/>
    <property type="match status" value="1"/>
</dbReference>
<sequence length="288" mass="32840">MTKTLPIRLGLTLWSHPQWQQTLYGRGTSVSERLEKYAQVFHTVEGNTTFYASPSPTTVANWKAATGSDFRFTFKLPKQITHELMLHGCEDLLNQFMQLMAPLHERVGLWTIQLPAAFSPAHLPALKRFCRYFPAGYPLGVEVRHPAFFQKGAEEKQFNQWLVETQADRIIMDSRPVFAAQPDNAAVIDAQKKKPRVPVHAIATGSHPMIRFIGHPDIQQNDAFFAAWMQKLPMWIQQGKQPYLMIHTPDNQLAPELAQRLYQQLQQQVQLPELPPFPGAAANQISMF</sequence>